<dbReference type="EMBL" id="CAJOBA010004627">
    <property type="protein sequence ID" value="CAF3718583.1"/>
    <property type="molecule type" value="Genomic_DNA"/>
</dbReference>
<proteinExistence type="predicted"/>
<reference evidence="2" key="1">
    <citation type="submission" date="2021-02" db="EMBL/GenBank/DDBJ databases">
        <authorList>
            <person name="Nowell W R."/>
        </authorList>
    </citation>
    <scope>NUCLEOTIDE SEQUENCE</scope>
</reference>
<dbReference type="AlphaFoldDB" id="A0A8S2I6L5"/>
<comment type="caution">
    <text evidence="2">The sequence shown here is derived from an EMBL/GenBank/DDBJ whole genome shotgun (WGS) entry which is preliminary data.</text>
</comment>
<name>A0A8S2I6L5_9BILA</name>
<dbReference type="EMBL" id="CAJNOK010004622">
    <property type="protein sequence ID" value="CAF0943821.1"/>
    <property type="molecule type" value="Genomic_DNA"/>
</dbReference>
<organism evidence="2 3">
    <name type="scientific">Didymodactylos carnosus</name>
    <dbReference type="NCBI Taxonomy" id="1234261"/>
    <lineage>
        <taxon>Eukaryota</taxon>
        <taxon>Metazoa</taxon>
        <taxon>Spiralia</taxon>
        <taxon>Gnathifera</taxon>
        <taxon>Rotifera</taxon>
        <taxon>Eurotatoria</taxon>
        <taxon>Bdelloidea</taxon>
        <taxon>Philodinida</taxon>
        <taxon>Philodinidae</taxon>
        <taxon>Didymodactylos</taxon>
    </lineage>
</organism>
<sequence>MLGQLLITFDDVPNSINASTPIPNGYSGLNWKNALVLNTTAYPQYSQTGFYSVLKSGKFVASNSYQKSMSISTSSFFNLNSLAAAATWLDNSTLTILGERSSTTVYSITITLRMQTSSLVSLNWANVDTLVFTTSGSQFAMDNLCMTK</sequence>
<evidence type="ECO:0000313" key="3">
    <source>
        <dbReference type="Proteomes" id="UP000682733"/>
    </source>
</evidence>
<protein>
    <submittedName>
        <fullName evidence="2">Uncharacterized protein</fullName>
    </submittedName>
</protein>
<dbReference type="Proteomes" id="UP000682733">
    <property type="component" value="Unassembled WGS sequence"/>
</dbReference>
<evidence type="ECO:0000313" key="1">
    <source>
        <dbReference type="EMBL" id="CAF0943821.1"/>
    </source>
</evidence>
<dbReference type="Proteomes" id="UP000677228">
    <property type="component" value="Unassembled WGS sequence"/>
</dbReference>
<evidence type="ECO:0000313" key="2">
    <source>
        <dbReference type="EMBL" id="CAF3718583.1"/>
    </source>
</evidence>
<accession>A0A8S2I6L5</accession>
<gene>
    <name evidence="1" type="ORF">OVA965_LOCUS11779</name>
    <name evidence="2" type="ORF">TMI583_LOCUS11783</name>
</gene>